<dbReference type="InterPro" id="IPR036621">
    <property type="entry name" value="Anticodon-bd_dom_sf"/>
</dbReference>
<dbReference type="NCBIfam" id="TIGR00409">
    <property type="entry name" value="proS_fam_II"/>
    <property type="match status" value="1"/>
</dbReference>
<dbReference type="InterPro" id="IPR004154">
    <property type="entry name" value="Anticodon-bd"/>
</dbReference>
<dbReference type="InterPro" id="IPR036754">
    <property type="entry name" value="YbaK/aa-tRNA-synt-asso_dom_sf"/>
</dbReference>
<organism evidence="12 13">
    <name type="scientific">Peptacetobacter hominis</name>
    <dbReference type="NCBI Taxonomy" id="2743610"/>
    <lineage>
        <taxon>Bacteria</taxon>
        <taxon>Bacillati</taxon>
        <taxon>Bacillota</taxon>
        <taxon>Clostridia</taxon>
        <taxon>Peptostreptococcales</taxon>
        <taxon>Peptostreptococcaceae</taxon>
        <taxon>Peptacetobacter</taxon>
    </lineage>
</organism>
<gene>
    <name evidence="10" type="primary">proS</name>
    <name evidence="12" type="ORF">EXD82_07255</name>
</gene>
<evidence type="ECO:0000256" key="8">
    <source>
        <dbReference type="ARBA" id="ARBA00023146"/>
    </source>
</evidence>
<dbReference type="InterPro" id="IPR002314">
    <property type="entry name" value="aa-tRNA-synt_IIb"/>
</dbReference>
<dbReference type="OrthoDB" id="9809052at2"/>
<comment type="subunit">
    <text evidence="2 10">Homodimer.</text>
</comment>
<dbReference type="SUPFAM" id="SSF55826">
    <property type="entry name" value="YbaK/ProRS associated domain"/>
    <property type="match status" value="1"/>
</dbReference>
<dbReference type="HAMAP" id="MF_01569">
    <property type="entry name" value="Pro_tRNA_synth_type1"/>
    <property type="match status" value="1"/>
</dbReference>
<dbReference type="Gene3D" id="3.30.930.10">
    <property type="entry name" value="Bira Bifunctional Protein, Domain 2"/>
    <property type="match status" value="2"/>
</dbReference>
<proteinExistence type="inferred from homology"/>
<dbReference type="Pfam" id="PF04073">
    <property type="entry name" value="tRNA_edit"/>
    <property type="match status" value="1"/>
</dbReference>
<comment type="subcellular location">
    <subcellularLocation>
        <location evidence="1 10">Cytoplasm</location>
    </subcellularLocation>
</comment>
<dbReference type="PROSITE" id="PS50862">
    <property type="entry name" value="AA_TRNA_LIGASE_II"/>
    <property type="match status" value="1"/>
</dbReference>
<dbReference type="EMBL" id="SGJB01000012">
    <property type="protein sequence ID" value="TQQ84273.1"/>
    <property type="molecule type" value="Genomic_DNA"/>
</dbReference>
<dbReference type="EC" id="6.1.1.15" evidence="10"/>
<comment type="caution">
    <text evidence="12">The sequence shown here is derived from an EMBL/GenBank/DDBJ whole genome shotgun (WGS) entry which is preliminary data.</text>
</comment>
<dbReference type="Pfam" id="PF03129">
    <property type="entry name" value="HGTP_anticodon"/>
    <property type="match status" value="1"/>
</dbReference>
<dbReference type="GO" id="GO:0005524">
    <property type="term" value="F:ATP binding"/>
    <property type="evidence" value="ECO:0007669"/>
    <property type="project" value="UniProtKB-UniRule"/>
</dbReference>
<dbReference type="AlphaFoldDB" id="A0A544QU90"/>
<keyword evidence="7 10" id="KW-0648">Protein biosynthesis</keyword>
<evidence type="ECO:0000313" key="12">
    <source>
        <dbReference type="EMBL" id="TQQ84273.1"/>
    </source>
</evidence>
<keyword evidence="8 10" id="KW-0030">Aminoacyl-tRNA synthetase</keyword>
<comment type="similarity">
    <text evidence="10">Belongs to the class-II aminoacyl-tRNA synthetase family. ProS type 1 subfamily.</text>
</comment>
<evidence type="ECO:0000256" key="7">
    <source>
        <dbReference type="ARBA" id="ARBA00022917"/>
    </source>
</evidence>
<evidence type="ECO:0000256" key="3">
    <source>
        <dbReference type="ARBA" id="ARBA00022490"/>
    </source>
</evidence>
<keyword evidence="6 10" id="KW-0067">ATP-binding</keyword>
<evidence type="ECO:0000256" key="10">
    <source>
        <dbReference type="HAMAP-Rule" id="MF_01569"/>
    </source>
</evidence>
<evidence type="ECO:0000259" key="11">
    <source>
        <dbReference type="PROSITE" id="PS50862"/>
    </source>
</evidence>
<evidence type="ECO:0000256" key="1">
    <source>
        <dbReference type="ARBA" id="ARBA00004496"/>
    </source>
</evidence>
<accession>A0A544QU90</accession>
<keyword evidence="3 10" id="KW-0963">Cytoplasm</keyword>
<dbReference type="CDD" id="cd04334">
    <property type="entry name" value="ProRS-INS"/>
    <property type="match status" value="1"/>
</dbReference>
<feature type="domain" description="Aminoacyl-transfer RNA synthetases class-II family profile" evidence="11">
    <location>
        <begin position="46"/>
        <end position="463"/>
    </location>
</feature>
<comment type="domain">
    <text evidence="10">Consists of three domains: the N-terminal catalytic domain, the editing domain and the C-terminal anticodon-binding domain.</text>
</comment>
<comment type="function">
    <text evidence="10">Catalyzes the attachment of proline to tRNA(Pro) in a two-step reaction: proline is first activated by ATP to form Pro-AMP and then transferred to the acceptor end of tRNA(Pro). As ProRS can inadvertently accommodate and process non-cognate amino acids such as alanine and cysteine, to avoid such errors it has two additional distinct editing activities against alanine. One activity is designated as 'pretransfer' editing and involves the tRNA(Pro)-independent hydrolysis of activated Ala-AMP. The other activity is designated 'posttransfer' editing and involves deacylation of mischarged Ala-tRNA(Pro). The misacylated Cys-tRNA(Pro) is not edited by ProRS.</text>
</comment>
<dbReference type="PANTHER" id="PTHR42753">
    <property type="entry name" value="MITOCHONDRIAL RIBOSOME PROTEIN L39/PROLYL-TRNA LIGASE FAMILY MEMBER"/>
    <property type="match status" value="1"/>
</dbReference>
<dbReference type="CDD" id="cd00861">
    <property type="entry name" value="ProRS_anticodon_short"/>
    <property type="match status" value="1"/>
</dbReference>
<dbReference type="Gene3D" id="3.40.50.800">
    <property type="entry name" value="Anticodon-binding domain"/>
    <property type="match status" value="1"/>
</dbReference>
<dbReference type="NCBIfam" id="NF006625">
    <property type="entry name" value="PRK09194.1"/>
    <property type="match status" value="1"/>
</dbReference>
<dbReference type="GO" id="GO:0005829">
    <property type="term" value="C:cytosol"/>
    <property type="evidence" value="ECO:0007669"/>
    <property type="project" value="TreeGrafter"/>
</dbReference>
<dbReference type="GO" id="GO:0016740">
    <property type="term" value="F:transferase activity"/>
    <property type="evidence" value="ECO:0007669"/>
    <property type="project" value="UniProtKB-ARBA"/>
</dbReference>
<protein>
    <recommendedName>
        <fullName evidence="10">Proline--tRNA ligase</fullName>
        <ecNumber evidence="10">6.1.1.15</ecNumber>
    </recommendedName>
    <alternativeName>
        <fullName evidence="10">Prolyl-tRNA synthetase</fullName>
        <shortName evidence="10">ProRS</shortName>
    </alternativeName>
</protein>
<reference evidence="12 13" key="1">
    <citation type="submission" date="2019-02" db="EMBL/GenBank/DDBJ databases">
        <title>Peptostreptococcaceae bacterium ZHW00191 nov., a new bacterium isolated from the human gut.</title>
        <authorList>
            <person name="Zhou H.-W."/>
            <person name="Chen X.-J."/>
        </authorList>
    </citation>
    <scope>NUCLEOTIDE SEQUENCE [LARGE SCALE GENOMIC DNA]</scope>
    <source>
        <strain evidence="12 13">ZHW00191</strain>
    </source>
</reference>
<dbReference type="InterPro" id="IPR002316">
    <property type="entry name" value="Pro-tRNA-ligase_IIa"/>
</dbReference>
<dbReference type="InterPro" id="IPR045864">
    <property type="entry name" value="aa-tRNA-synth_II/BPL/LPL"/>
</dbReference>
<sequence length="568" mass="64318">MRMSKMFIPTMREIPSDAEITSHQLMVRSGMIKRTATGIYNQLPLGMRVQNRIESIIREELENVDYQEMLCSALIPSELWQESGRWTRRGAEMFKLKDRRGREYCLGPTHEEVFTDIVRQEVSSYKQLPIRLFQIQSKYRDERKPRFGVIRTKSFTMVDAYSFDLTKEEMDKSYKEMKKVFSRILDRCGLEYITVEADSGIDGSPASIEFMIQSEIGADEIAICTECDYSANLERAHCFDRHFENEEIKPIEEVYTPDAGTIKDLEVFFGKDASGFAKTLIYEADDKRIAVIVRGDRAVNEIKVKNFIGDVESFTLATDDTVREVTGAEVGFAGPIGIKADRILVDSEVASASNMIAGANKTGYHIKNVNFKRDFDGEVGDFKTVSNGDRCPICGAPMKIRRGMEIAHIFEPGYKFSEKMNATYKAENGKTEYIHMGCYEIGTERLTAALIEQNNDDSGIVWPMSVAPFKVVVVPVNLKNEDVVHTAENIYMKLKEVIGNDVLIDDRTGSAGVKFKDSDLIGIPIRITVGRDLRDGLVEMKLRDSDERELISVSSVVEVVRDKISELR</sequence>
<dbReference type="Pfam" id="PF00587">
    <property type="entry name" value="tRNA-synt_2b"/>
    <property type="match status" value="1"/>
</dbReference>
<name>A0A544QU90_9FIRM</name>
<keyword evidence="13" id="KW-1185">Reference proteome</keyword>
<dbReference type="SUPFAM" id="SSF55681">
    <property type="entry name" value="Class II aaRS and biotin synthetases"/>
    <property type="match status" value="1"/>
</dbReference>
<dbReference type="PANTHER" id="PTHR42753:SF2">
    <property type="entry name" value="PROLINE--TRNA LIGASE"/>
    <property type="match status" value="1"/>
</dbReference>
<dbReference type="InterPro" id="IPR006195">
    <property type="entry name" value="aa-tRNA-synth_II"/>
</dbReference>
<keyword evidence="4 10" id="KW-0436">Ligase</keyword>
<keyword evidence="5 10" id="KW-0547">Nucleotide-binding</keyword>
<evidence type="ECO:0000256" key="4">
    <source>
        <dbReference type="ARBA" id="ARBA00022598"/>
    </source>
</evidence>
<evidence type="ECO:0000256" key="6">
    <source>
        <dbReference type="ARBA" id="ARBA00022840"/>
    </source>
</evidence>
<dbReference type="GO" id="GO:0002161">
    <property type="term" value="F:aminoacyl-tRNA deacylase activity"/>
    <property type="evidence" value="ECO:0007669"/>
    <property type="project" value="InterPro"/>
</dbReference>
<dbReference type="InterPro" id="IPR007214">
    <property type="entry name" value="YbaK/aa-tRNA-synth-assoc-dom"/>
</dbReference>
<evidence type="ECO:0000313" key="13">
    <source>
        <dbReference type="Proteomes" id="UP000317863"/>
    </source>
</evidence>
<dbReference type="PRINTS" id="PR01046">
    <property type="entry name" value="TRNASYNTHPRO"/>
</dbReference>
<evidence type="ECO:0000256" key="9">
    <source>
        <dbReference type="ARBA" id="ARBA00047671"/>
    </source>
</evidence>
<dbReference type="Gene3D" id="3.90.960.10">
    <property type="entry name" value="YbaK/aminoacyl-tRNA synthetase-associated domain"/>
    <property type="match status" value="1"/>
</dbReference>
<dbReference type="RefSeq" id="WP_142536253.1">
    <property type="nucleotide sequence ID" value="NZ_SGJB01000012.1"/>
</dbReference>
<dbReference type="GO" id="GO:0004827">
    <property type="term" value="F:proline-tRNA ligase activity"/>
    <property type="evidence" value="ECO:0007669"/>
    <property type="project" value="UniProtKB-UniRule"/>
</dbReference>
<evidence type="ECO:0000256" key="2">
    <source>
        <dbReference type="ARBA" id="ARBA00011738"/>
    </source>
</evidence>
<dbReference type="InterPro" id="IPR004500">
    <property type="entry name" value="Pro-tRNA-synth_IIa_bac-type"/>
</dbReference>
<dbReference type="GO" id="GO:0140096">
    <property type="term" value="F:catalytic activity, acting on a protein"/>
    <property type="evidence" value="ECO:0007669"/>
    <property type="project" value="UniProtKB-ARBA"/>
</dbReference>
<dbReference type="GO" id="GO:0006433">
    <property type="term" value="P:prolyl-tRNA aminoacylation"/>
    <property type="evidence" value="ECO:0007669"/>
    <property type="project" value="UniProtKB-UniRule"/>
</dbReference>
<dbReference type="SUPFAM" id="SSF52954">
    <property type="entry name" value="Class II aaRS ABD-related"/>
    <property type="match status" value="1"/>
</dbReference>
<dbReference type="Proteomes" id="UP000317863">
    <property type="component" value="Unassembled WGS sequence"/>
</dbReference>
<evidence type="ECO:0000256" key="5">
    <source>
        <dbReference type="ARBA" id="ARBA00022741"/>
    </source>
</evidence>
<dbReference type="InterPro" id="IPR023717">
    <property type="entry name" value="Pro-tRNA-Synthase_IIa_type1"/>
</dbReference>
<comment type="catalytic activity">
    <reaction evidence="9 10">
        <text>tRNA(Pro) + L-proline + ATP = L-prolyl-tRNA(Pro) + AMP + diphosphate</text>
        <dbReference type="Rhea" id="RHEA:14305"/>
        <dbReference type="Rhea" id="RHEA-COMP:9700"/>
        <dbReference type="Rhea" id="RHEA-COMP:9702"/>
        <dbReference type="ChEBI" id="CHEBI:30616"/>
        <dbReference type="ChEBI" id="CHEBI:33019"/>
        <dbReference type="ChEBI" id="CHEBI:60039"/>
        <dbReference type="ChEBI" id="CHEBI:78442"/>
        <dbReference type="ChEBI" id="CHEBI:78532"/>
        <dbReference type="ChEBI" id="CHEBI:456215"/>
        <dbReference type="EC" id="6.1.1.15"/>
    </reaction>
</comment>
<dbReference type="InterPro" id="IPR044140">
    <property type="entry name" value="ProRS_anticodon_short"/>
</dbReference>
<dbReference type="InterPro" id="IPR050062">
    <property type="entry name" value="Pro-tRNA_synthetase"/>
</dbReference>